<dbReference type="PANTHER" id="PTHR30561">
    <property type="entry name" value="SMR FAMILY PROTON-DEPENDENT DRUG EFFLUX TRANSPORTER SUGE"/>
    <property type="match status" value="1"/>
</dbReference>
<evidence type="ECO:0000313" key="10">
    <source>
        <dbReference type="Proteomes" id="UP001525021"/>
    </source>
</evidence>
<dbReference type="SUPFAM" id="SSF103481">
    <property type="entry name" value="Multidrug resistance efflux transporter EmrE"/>
    <property type="match status" value="1"/>
</dbReference>
<evidence type="ECO:0000313" key="9">
    <source>
        <dbReference type="EMBL" id="MCS1396766.1"/>
    </source>
</evidence>
<evidence type="ECO:0000256" key="7">
    <source>
        <dbReference type="RuleBase" id="RU003942"/>
    </source>
</evidence>
<dbReference type="InterPro" id="IPR000390">
    <property type="entry name" value="Small_drug/metabolite_transptr"/>
</dbReference>
<evidence type="ECO:0000256" key="2">
    <source>
        <dbReference type="ARBA" id="ARBA00022448"/>
    </source>
</evidence>
<evidence type="ECO:0000256" key="1">
    <source>
        <dbReference type="ARBA" id="ARBA00004651"/>
    </source>
</evidence>
<evidence type="ECO:0000256" key="5">
    <source>
        <dbReference type="ARBA" id="ARBA00022989"/>
    </source>
</evidence>
<sequence length="107" mass="11487">MMVFSFLFIAIVAEVFASSMLKRTEGFSRIWPSLGVVVGYGTAFYCLALTLKTIPIGTAYAIWAGLGTALTAIVGVVLYKELFNRKKVLGILCIILGVVVLNLAGSH</sequence>
<dbReference type="EMBL" id="JANTOO010000012">
    <property type="protein sequence ID" value="MCS1396766.1"/>
    <property type="molecule type" value="Genomic_DNA"/>
</dbReference>
<proteinExistence type="inferred from homology"/>
<dbReference type="InterPro" id="IPR037185">
    <property type="entry name" value="EmrE-like"/>
</dbReference>
<accession>A0ABT2DPQ1</accession>
<keyword evidence="10" id="KW-1185">Reference proteome</keyword>
<feature type="transmembrane region" description="Helical" evidence="8">
    <location>
        <begin position="27"/>
        <end position="48"/>
    </location>
</feature>
<evidence type="ECO:0000256" key="3">
    <source>
        <dbReference type="ARBA" id="ARBA00022475"/>
    </source>
</evidence>
<feature type="transmembrane region" description="Helical" evidence="8">
    <location>
        <begin position="60"/>
        <end position="82"/>
    </location>
</feature>
<keyword evidence="6 8" id="KW-0472">Membrane</keyword>
<keyword evidence="2" id="KW-0813">Transport</keyword>
<dbReference type="Gene3D" id="1.10.3730.20">
    <property type="match status" value="1"/>
</dbReference>
<feature type="transmembrane region" description="Helical" evidence="8">
    <location>
        <begin position="88"/>
        <end position="105"/>
    </location>
</feature>
<comment type="caution">
    <text evidence="9">The sequence shown here is derived from an EMBL/GenBank/DDBJ whole genome shotgun (WGS) entry which is preliminary data.</text>
</comment>
<keyword evidence="4 7" id="KW-0812">Transmembrane</keyword>
<reference evidence="9 10" key="1">
    <citation type="submission" date="2022-08" db="EMBL/GenBank/DDBJ databases">
        <title>Lysinibacillus sequencing.</title>
        <authorList>
            <person name="Dunlap C."/>
        </authorList>
    </citation>
    <scope>NUCLEOTIDE SEQUENCE [LARGE SCALE GENOMIC DNA]</scope>
    <source>
        <strain evidence="9 10">PB211</strain>
    </source>
</reference>
<organism evidence="9 10">
    <name type="scientific">Lysinibacillus pinottii</name>
    <dbReference type="NCBI Taxonomy" id="2973932"/>
    <lineage>
        <taxon>Bacteria</taxon>
        <taxon>Bacillati</taxon>
        <taxon>Bacillota</taxon>
        <taxon>Bacilli</taxon>
        <taxon>Bacillales</taxon>
        <taxon>Bacillaceae</taxon>
        <taxon>Lysinibacillus</taxon>
    </lineage>
</organism>
<dbReference type="PANTHER" id="PTHR30561:SF1">
    <property type="entry name" value="MULTIDRUG TRANSPORTER EMRE"/>
    <property type="match status" value="1"/>
</dbReference>
<evidence type="ECO:0000256" key="8">
    <source>
        <dbReference type="SAM" id="Phobius"/>
    </source>
</evidence>
<dbReference type="Proteomes" id="UP001525021">
    <property type="component" value="Unassembled WGS sequence"/>
</dbReference>
<evidence type="ECO:0000256" key="6">
    <source>
        <dbReference type="ARBA" id="ARBA00023136"/>
    </source>
</evidence>
<dbReference type="Pfam" id="PF00893">
    <property type="entry name" value="Multi_Drug_Res"/>
    <property type="match status" value="1"/>
</dbReference>
<dbReference type="RefSeq" id="WP_012293949.1">
    <property type="nucleotide sequence ID" value="NZ_JANTOO010000012.1"/>
</dbReference>
<evidence type="ECO:0000256" key="4">
    <source>
        <dbReference type="ARBA" id="ARBA00022692"/>
    </source>
</evidence>
<dbReference type="InterPro" id="IPR045324">
    <property type="entry name" value="Small_multidrug_res"/>
</dbReference>
<keyword evidence="3" id="KW-1003">Cell membrane</keyword>
<name>A0ABT2DPQ1_9BACI</name>
<keyword evidence="5 8" id="KW-1133">Transmembrane helix</keyword>
<gene>
    <name evidence="9" type="ORF">NXZ79_12075</name>
</gene>
<protein>
    <submittedName>
        <fullName evidence="9">Multidrug efflux SMR transporter</fullName>
    </submittedName>
</protein>
<comment type="similarity">
    <text evidence="7">Belongs to the drug/metabolite transporter (DMT) superfamily. Small multidrug resistance (SMR) (TC 2.A.7.1) family.</text>
</comment>
<comment type="subcellular location">
    <subcellularLocation>
        <location evidence="1 7">Cell membrane</location>
        <topology evidence="1 7">Multi-pass membrane protein</topology>
    </subcellularLocation>
</comment>